<organism evidence="2 3">
    <name type="scientific">Pelobates cultripes</name>
    <name type="common">Western spadefoot toad</name>
    <dbReference type="NCBI Taxonomy" id="61616"/>
    <lineage>
        <taxon>Eukaryota</taxon>
        <taxon>Metazoa</taxon>
        <taxon>Chordata</taxon>
        <taxon>Craniata</taxon>
        <taxon>Vertebrata</taxon>
        <taxon>Euteleostomi</taxon>
        <taxon>Amphibia</taxon>
        <taxon>Batrachia</taxon>
        <taxon>Anura</taxon>
        <taxon>Pelobatoidea</taxon>
        <taxon>Pelobatidae</taxon>
        <taxon>Pelobates</taxon>
    </lineage>
</organism>
<sequence length="140" mass="15984">MCAPPHMYDFSLWYHTEDSHVASIIATMLEEKGYQGYVEHRDAVAGLQAISVTSEVIQSSRVSFILLSPHSLEDCWYKLVSECCLVNAIENKRAGKVIPVYVDIKEEQRPQTLQNLTSLSYNSKYFQKKLLDSLKSVMLH</sequence>
<keyword evidence="3" id="KW-1185">Reference proteome</keyword>
<dbReference type="EMBL" id="OW240916">
    <property type="protein sequence ID" value="CAH2293062.1"/>
    <property type="molecule type" value="Genomic_DNA"/>
</dbReference>
<evidence type="ECO:0000259" key="1">
    <source>
        <dbReference type="PROSITE" id="PS50104"/>
    </source>
</evidence>
<gene>
    <name evidence="2" type="ORF">PECUL_23A050332</name>
</gene>
<dbReference type="SUPFAM" id="SSF52200">
    <property type="entry name" value="Toll/Interleukin receptor TIR domain"/>
    <property type="match status" value="1"/>
</dbReference>
<evidence type="ECO:0000313" key="2">
    <source>
        <dbReference type="EMBL" id="CAH2293062.1"/>
    </source>
</evidence>
<dbReference type="InterPro" id="IPR035897">
    <property type="entry name" value="Toll_tir_struct_dom_sf"/>
</dbReference>
<dbReference type="Gene3D" id="3.40.50.10140">
    <property type="entry name" value="Toll/interleukin-1 receptor homology (TIR) domain"/>
    <property type="match status" value="1"/>
</dbReference>
<proteinExistence type="predicted"/>
<name>A0AAD1S7Q6_PELCU</name>
<protein>
    <submittedName>
        <fullName evidence="2">UPF0449 C19orf25 homolog isoform X1</fullName>
    </submittedName>
</protein>
<dbReference type="AlphaFoldDB" id="A0AAD1S7Q6"/>
<dbReference type="Pfam" id="PF13676">
    <property type="entry name" value="TIR_2"/>
    <property type="match status" value="1"/>
</dbReference>
<evidence type="ECO:0000313" key="3">
    <source>
        <dbReference type="Proteomes" id="UP001295444"/>
    </source>
</evidence>
<dbReference type="PROSITE" id="PS50104">
    <property type="entry name" value="TIR"/>
    <property type="match status" value="1"/>
</dbReference>
<dbReference type="InterPro" id="IPR000157">
    <property type="entry name" value="TIR_dom"/>
</dbReference>
<reference evidence="2" key="1">
    <citation type="submission" date="2022-03" db="EMBL/GenBank/DDBJ databases">
        <authorList>
            <person name="Alioto T."/>
            <person name="Alioto T."/>
            <person name="Gomez Garrido J."/>
        </authorList>
    </citation>
    <scope>NUCLEOTIDE SEQUENCE</scope>
</reference>
<dbReference type="Proteomes" id="UP001295444">
    <property type="component" value="Chromosome 05"/>
</dbReference>
<feature type="domain" description="TIR" evidence="1">
    <location>
        <begin position="6"/>
        <end position="138"/>
    </location>
</feature>
<accession>A0AAD1S7Q6</accession>
<dbReference type="GO" id="GO:0007165">
    <property type="term" value="P:signal transduction"/>
    <property type="evidence" value="ECO:0007669"/>
    <property type="project" value="InterPro"/>
</dbReference>